<proteinExistence type="predicted"/>
<comment type="caution">
    <text evidence="1">The sequence shown here is derived from an EMBL/GenBank/DDBJ whole genome shotgun (WGS) entry which is preliminary data.</text>
</comment>
<gene>
    <name evidence="1" type="ORF">DIZ79_03075</name>
</gene>
<evidence type="ECO:0000313" key="1">
    <source>
        <dbReference type="EMBL" id="RDH92499.1"/>
    </source>
</evidence>
<dbReference type="Gene3D" id="3.40.50.2300">
    <property type="match status" value="1"/>
</dbReference>
<name>A0A370E002_9GAMM</name>
<organism evidence="1 2">
    <name type="scientific">endosymbiont of Lamellibrachia luymesi</name>
    <dbReference type="NCBI Taxonomy" id="2200907"/>
    <lineage>
        <taxon>Bacteria</taxon>
        <taxon>Pseudomonadati</taxon>
        <taxon>Pseudomonadota</taxon>
        <taxon>Gammaproteobacteria</taxon>
        <taxon>sulfur-oxidizing symbionts</taxon>
    </lineage>
</organism>
<dbReference type="AlphaFoldDB" id="A0A370E002"/>
<evidence type="ECO:0000313" key="2">
    <source>
        <dbReference type="Proteomes" id="UP000255508"/>
    </source>
</evidence>
<dbReference type="EMBL" id="QFXD01000057">
    <property type="protein sequence ID" value="RDH92499.1"/>
    <property type="molecule type" value="Genomic_DNA"/>
</dbReference>
<protein>
    <submittedName>
        <fullName evidence="1">Uncharacterized protein</fullName>
    </submittedName>
</protein>
<accession>A0A370E002</accession>
<sequence length="124" mass="14585">MKDRELLTVVEFGGYPNFTPLYQRHGYQVETVNSVRKAQAWLKKHTPVVVVTEFNFDPEFRDRMSNLESLMATLQKYSPDSRVIVLYDPNHQYRLDKVRQRYPLFGVCAFPVREGDVETLLETL</sequence>
<dbReference type="Proteomes" id="UP000255508">
    <property type="component" value="Unassembled WGS sequence"/>
</dbReference>
<reference evidence="1 2" key="1">
    <citation type="journal article" date="2018" name="ISME J.">
        <title>Endosymbiont genomes yield clues of tubeworm success.</title>
        <authorList>
            <person name="Li Y."/>
            <person name="Liles M.R."/>
            <person name="Halanych K.M."/>
        </authorList>
    </citation>
    <scope>NUCLEOTIDE SEQUENCE [LARGE SCALE GENOMIC DNA]</scope>
    <source>
        <strain evidence="1">A1422</strain>
    </source>
</reference>